<keyword evidence="3" id="KW-1185">Reference proteome</keyword>
<dbReference type="Gene3D" id="1.25.40.10">
    <property type="entry name" value="Tetratricopeptide repeat domain"/>
    <property type="match status" value="2"/>
</dbReference>
<proteinExistence type="predicted"/>
<dbReference type="Proteomes" id="UP000624325">
    <property type="component" value="Unassembled WGS sequence"/>
</dbReference>
<evidence type="ECO:0000313" key="2">
    <source>
        <dbReference type="EMBL" id="GIF60593.1"/>
    </source>
</evidence>
<gene>
    <name evidence="2" type="ORF">Air01nite_66880</name>
</gene>
<name>A0ABQ4CCU3_9ACTN</name>
<reference evidence="2 3" key="1">
    <citation type="submission" date="2021-01" db="EMBL/GenBank/DDBJ databases">
        <title>Whole genome shotgun sequence of Asanoa iriomotensis NBRC 100142.</title>
        <authorList>
            <person name="Komaki H."/>
            <person name="Tamura T."/>
        </authorList>
    </citation>
    <scope>NUCLEOTIDE SEQUENCE [LARGE SCALE GENOMIC DNA]</scope>
    <source>
        <strain evidence="2 3">NBRC 100142</strain>
    </source>
</reference>
<sequence length="605" mass="64356">MKTRVRLLGRPQVEGGAQPCPQPRGFKSWALLARVALAGRPVSRRELAGELFFAANDPLGALRWSLADLRRSLNLPDVLRGDPVRLTPDEVWVDVWALEDGSLPAAEIGGTLLDGVELRNCPGFETWLLVARPRSAARSMEELRQRALDLLSTGEADQAVTVAGRAASLDPLDEPAQELFLRALVTAGHEARASVHLASCEATFAREGLVPSPALRAAARGPGPRHRTGLRAGVVAGSLLRAGTAALDAGAADAGIETLRRAADEAERARDLALQADVLRALGSALVHAVRGFDGEGAVVLHRALTAARSAQRPAVAAEILRELAFADVQAGRHASAARALQEAARQAATVGDRALLAAILAVQGMNEADRGRHVTAAALLTESAETARHTGRRRQQAWSLGILARSLLLSGDVDQAQKAADASIAVTQQERWNAYLPWPQVLRSQALAEAGDWDTAREDAENAFALACELGDPCWEGMAGRALGVIELHAGDHAAAHTWIADARRRCDRVSDRYVWVSAYIGLADLELAVREGTDAAAPAAARLHDYAVRADLPEFLAWALVHQAESGDRSRIPLARTAAEGVTNPVLQARVRALDSHFGGSPT</sequence>
<dbReference type="EMBL" id="BONC01000071">
    <property type="protein sequence ID" value="GIF60593.1"/>
    <property type="molecule type" value="Genomic_DNA"/>
</dbReference>
<dbReference type="RefSeq" id="WP_203707408.1">
    <property type="nucleotide sequence ID" value="NZ_BAAALU010000007.1"/>
</dbReference>
<dbReference type="PANTHER" id="PTHR35807">
    <property type="entry name" value="TRANSCRIPTIONAL REGULATOR REDD-RELATED"/>
    <property type="match status" value="1"/>
</dbReference>
<evidence type="ECO:0000313" key="3">
    <source>
        <dbReference type="Proteomes" id="UP000624325"/>
    </source>
</evidence>
<evidence type="ECO:0000259" key="1">
    <source>
        <dbReference type="SMART" id="SM01043"/>
    </source>
</evidence>
<dbReference type="SMART" id="SM01043">
    <property type="entry name" value="BTAD"/>
    <property type="match status" value="1"/>
</dbReference>
<feature type="domain" description="Bacterial transcriptional activator" evidence="1">
    <location>
        <begin position="93"/>
        <end position="220"/>
    </location>
</feature>
<comment type="caution">
    <text evidence="2">The sequence shown here is derived from an EMBL/GenBank/DDBJ whole genome shotgun (WGS) entry which is preliminary data.</text>
</comment>
<dbReference type="SUPFAM" id="SSF48452">
    <property type="entry name" value="TPR-like"/>
    <property type="match status" value="2"/>
</dbReference>
<organism evidence="2 3">
    <name type="scientific">Asanoa iriomotensis</name>
    <dbReference type="NCBI Taxonomy" id="234613"/>
    <lineage>
        <taxon>Bacteria</taxon>
        <taxon>Bacillati</taxon>
        <taxon>Actinomycetota</taxon>
        <taxon>Actinomycetes</taxon>
        <taxon>Micromonosporales</taxon>
        <taxon>Micromonosporaceae</taxon>
        <taxon>Asanoa</taxon>
    </lineage>
</organism>
<dbReference type="InterPro" id="IPR005158">
    <property type="entry name" value="BTAD"/>
</dbReference>
<dbReference type="InterPro" id="IPR051677">
    <property type="entry name" value="AfsR-DnrI-RedD_regulator"/>
</dbReference>
<dbReference type="Pfam" id="PF03704">
    <property type="entry name" value="BTAD"/>
    <property type="match status" value="1"/>
</dbReference>
<protein>
    <recommendedName>
        <fullName evidence="1">Bacterial transcriptional activator domain-containing protein</fullName>
    </recommendedName>
</protein>
<dbReference type="InterPro" id="IPR011990">
    <property type="entry name" value="TPR-like_helical_dom_sf"/>
</dbReference>
<accession>A0ABQ4CCU3</accession>